<feature type="compositionally biased region" description="Basic residues" evidence="1">
    <location>
        <begin position="111"/>
        <end position="137"/>
    </location>
</feature>
<feature type="region of interest" description="Disordered" evidence="1">
    <location>
        <begin position="89"/>
        <end position="153"/>
    </location>
</feature>
<dbReference type="AlphaFoldDB" id="A0A0K0D509"/>
<sequence length="153" mass="16831">MLMAGHVAGSFRQAAKAPKRKTAEEAGSQSGRLAMIWSLMDKLRQKIRSLEATTLRFMLSHYSLEDNVAMISSLLGFPPEEVPMEPEVKRVKGNGASESDELGEKNCLLVAKKHVGTKQTARKRNSTKDPKKKRKAEKKPGKLSSRGLGRQGA</sequence>
<accession>A0A0K0D509</accession>
<evidence type="ECO:0000313" key="2">
    <source>
        <dbReference type="Proteomes" id="UP000035642"/>
    </source>
</evidence>
<keyword evidence="2" id="KW-1185">Reference proteome</keyword>
<dbReference type="STRING" id="6313.A0A0K0D509"/>
<name>A0A0K0D509_ANGCA</name>
<protein>
    <submittedName>
        <fullName evidence="3">Uncharacterized protein</fullName>
    </submittedName>
</protein>
<dbReference type="Proteomes" id="UP000035642">
    <property type="component" value="Unassembled WGS sequence"/>
</dbReference>
<evidence type="ECO:0000313" key="3">
    <source>
        <dbReference type="WBParaSite" id="ACAC_0000515401-mRNA-1"/>
    </source>
</evidence>
<reference evidence="3" key="2">
    <citation type="submission" date="2017-02" db="UniProtKB">
        <authorList>
            <consortium name="WormBaseParasite"/>
        </authorList>
    </citation>
    <scope>IDENTIFICATION</scope>
</reference>
<organism evidence="2 3">
    <name type="scientific">Angiostrongylus cantonensis</name>
    <name type="common">Rat lungworm</name>
    <dbReference type="NCBI Taxonomy" id="6313"/>
    <lineage>
        <taxon>Eukaryota</taxon>
        <taxon>Metazoa</taxon>
        <taxon>Ecdysozoa</taxon>
        <taxon>Nematoda</taxon>
        <taxon>Chromadorea</taxon>
        <taxon>Rhabditida</taxon>
        <taxon>Rhabditina</taxon>
        <taxon>Rhabditomorpha</taxon>
        <taxon>Strongyloidea</taxon>
        <taxon>Metastrongylidae</taxon>
        <taxon>Angiostrongylus</taxon>
    </lineage>
</organism>
<proteinExistence type="predicted"/>
<reference evidence="2" key="1">
    <citation type="submission" date="2012-09" db="EMBL/GenBank/DDBJ databases">
        <authorList>
            <person name="Martin A.A."/>
        </authorList>
    </citation>
    <scope>NUCLEOTIDE SEQUENCE</scope>
</reference>
<evidence type="ECO:0000256" key="1">
    <source>
        <dbReference type="SAM" id="MobiDB-lite"/>
    </source>
</evidence>
<feature type="region of interest" description="Disordered" evidence="1">
    <location>
        <begin position="1"/>
        <end position="28"/>
    </location>
</feature>
<dbReference type="WBParaSite" id="ACAC_0000515401-mRNA-1">
    <property type="protein sequence ID" value="ACAC_0000515401-mRNA-1"/>
    <property type="gene ID" value="ACAC_0000515401"/>
</dbReference>